<accession>V5YN08</accession>
<organism evidence="1">
    <name type="scientific">Burkholderia sp. M701</name>
    <dbReference type="NCBI Taxonomy" id="326454"/>
    <lineage>
        <taxon>Bacteria</taxon>
        <taxon>Pseudomonadati</taxon>
        <taxon>Pseudomonadota</taxon>
        <taxon>Betaproteobacteria</taxon>
        <taxon>Burkholderiales</taxon>
        <taxon>Burkholderiaceae</taxon>
        <taxon>Burkholderia</taxon>
    </lineage>
</organism>
<reference evidence="1" key="1">
    <citation type="journal article" date="2014" name="Microbiology">
        <title>A 2,4-dichlorophenoxyacetic acid degradation plasmid pM7012 discloses distribution of an unclassified megaplasmid group across bacterial species.</title>
        <authorList>
            <person name="Sakai Y."/>
            <person name="Ogawa N."/>
            <person name="Shimomura Y."/>
            <person name="Fujii T."/>
        </authorList>
    </citation>
    <scope>NUCLEOTIDE SEQUENCE</scope>
    <source>
        <strain evidence="1">M701</strain>
    </source>
</reference>
<protein>
    <submittedName>
        <fullName evidence="1">Uncharacterized protein</fullName>
    </submittedName>
</protein>
<reference evidence="1" key="2">
    <citation type="submission" date="2024-06" db="EMBL/GenBank/DDBJ databases">
        <authorList>
            <person name="Sakai Y."/>
            <person name="Fujii T."/>
        </authorList>
    </citation>
    <scope>NUCLEOTIDE SEQUENCE</scope>
    <source>
        <strain evidence="1">M701</strain>
        <plasmid evidence="1">pM7012</plasmid>
    </source>
</reference>
<sequence>MYYCDSYDPRAGFYMTNVLDDADRKCVSERAIDRTFHNWSIPQWRAHELNESNQHWVVDARNEADGFKPRLVSFDDATKLDWRCIIFISEYEAQSFARGLSKAVEMKRSKCA</sequence>
<proteinExistence type="predicted"/>
<dbReference type="AlphaFoldDB" id="V5YN08"/>
<name>V5YN08_9BURK</name>
<dbReference type="EMBL" id="AB853026">
    <property type="protein sequence ID" value="BAO18792.1"/>
    <property type="molecule type" value="Genomic_DNA"/>
</dbReference>
<evidence type="ECO:0000313" key="1">
    <source>
        <dbReference type="EMBL" id="BAO18792.1"/>
    </source>
</evidence>
<geneLocation type="plasmid" evidence="1">
    <name>pM7012</name>
</geneLocation>
<keyword evidence="1" id="KW-0614">Plasmid</keyword>